<evidence type="ECO:0000313" key="2">
    <source>
        <dbReference type="EMBL" id="MFC3212104.1"/>
    </source>
</evidence>
<reference evidence="3" key="1">
    <citation type="journal article" date="2019" name="Int. J. Syst. Evol. Microbiol.">
        <title>The Global Catalogue of Microorganisms (GCM) 10K type strain sequencing project: providing services to taxonomists for standard genome sequencing and annotation.</title>
        <authorList>
            <consortium name="The Broad Institute Genomics Platform"/>
            <consortium name="The Broad Institute Genome Sequencing Center for Infectious Disease"/>
            <person name="Wu L."/>
            <person name="Ma J."/>
        </authorList>
    </citation>
    <scope>NUCLEOTIDE SEQUENCE [LARGE SCALE GENOMIC DNA]</scope>
    <source>
        <strain evidence="3">CCM 320</strain>
    </source>
</reference>
<organism evidence="2 3">
    <name type="scientific">Planomicrobium okeanokoites</name>
    <name type="common">Planococcus okeanokoites</name>
    <name type="synonym">Flavobacterium okeanokoites</name>
    <dbReference type="NCBI Taxonomy" id="244"/>
    <lineage>
        <taxon>Bacteria</taxon>
        <taxon>Bacillati</taxon>
        <taxon>Bacillota</taxon>
        <taxon>Bacilli</taxon>
        <taxon>Bacillales</taxon>
        <taxon>Caryophanaceae</taxon>
        <taxon>Planomicrobium</taxon>
    </lineage>
</organism>
<proteinExistence type="predicted"/>
<keyword evidence="3" id="KW-1185">Reference proteome</keyword>
<keyword evidence="1" id="KW-0732">Signal</keyword>
<evidence type="ECO:0000313" key="3">
    <source>
        <dbReference type="Proteomes" id="UP001595625"/>
    </source>
</evidence>
<feature type="signal peptide" evidence="1">
    <location>
        <begin position="1"/>
        <end position="21"/>
    </location>
</feature>
<dbReference type="EMBL" id="JBHRUJ010000017">
    <property type="protein sequence ID" value="MFC3212104.1"/>
    <property type="molecule type" value="Genomic_DNA"/>
</dbReference>
<accession>A0ABV7KS62</accession>
<sequence length="147" mass="16346">MLKKYSITALFSLLLIFTAFTGGGFAETTGQPAVNSETATALAEVYRVNNEIYAEIARVQALAEEMYEDYLVEVSGVSDKQKKSDAWNNYDSKVEAEIAALNTRTQAMTFQGMEKATASGLDVEMVWIPVQFADRERMIDPIKVIGW</sequence>
<protein>
    <submittedName>
        <fullName evidence="2">Uncharacterized protein</fullName>
    </submittedName>
</protein>
<dbReference type="Proteomes" id="UP001595625">
    <property type="component" value="Unassembled WGS sequence"/>
</dbReference>
<name>A0ABV7KS62_PLAOK</name>
<dbReference type="RefSeq" id="WP_117312678.1">
    <property type="nucleotide sequence ID" value="NZ_JBHRUJ010000017.1"/>
</dbReference>
<gene>
    <name evidence="2" type="ORF">ACFOEJ_13525</name>
</gene>
<comment type="caution">
    <text evidence="2">The sequence shown here is derived from an EMBL/GenBank/DDBJ whole genome shotgun (WGS) entry which is preliminary data.</text>
</comment>
<feature type="chain" id="PRO_5046084393" evidence="1">
    <location>
        <begin position="22"/>
        <end position="147"/>
    </location>
</feature>
<evidence type="ECO:0000256" key="1">
    <source>
        <dbReference type="SAM" id="SignalP"/>
    </source>
</evidence>